<comment type="similarity">
    <text evidence="1">Belongs to the peptidase M20A family.</text>
</comment>
<dbReference type="AlphaFoldDB" id="A0A923KPY5"/>
<accession>A0A923KPY5</accession>
<dbReference type="Gene3D" id="3.40.630.10">
    <property type="entry name" value="Zn peptidases"/>
    <property type="match status" value="1"/>
</dbReference>
<dbReference type="PANTHER" id="PTHR45962">
    <property type="entry name" value="N-FATTY-ACYL-AMINO ACID SYNTHASE/HYDROLASE PM20D1"/>
    <property type="match status" value="1"/>
</dbReference>
<evidence type="ECO:0000256" key="4">
    <source>
        <dbReference type="ARBA" id="ARBA00022801"/>
    </source>
</evidence>
<dbReference type="Gene3D" id="1.10.150.900">
    <property type="match status" value="1"/>
</dbReference>
<keyword evidence="2" id="KW-0645">Protease</keyword>
<dbReference type="RefSeq" id="WP_186916956.1">
    <property type="nucleotide sequence ID" value="NZ_JACOFZ010000005.1"/>
</dbReference>
<dbReference type="FunFam" id="3.40.630.10:FF:000027">
    <property type="entry name" value="N-fatty-acyl-amino acid synthase/hydrolase PM20D1"/>
    <property type="match status" value="1"/>
</dbReference>
<dbReference type="GO" id="GO:0008233">
    <property type="term" value="F:peptidase activity"/>
    <property type="evidence" value="ECO:0007669"/>
    <property type="project" value="UniProtKB-KW"/>
</dbReference>
<dbReference type="Pfam" id="PF01546">
    <property type="entry name" value="Peptidase_M20"/>
    <property type="match status" value="1"/>
</dbReference>
<gene>
    <name evidence="7" type="ORF">H8K36_13155</name>
</gene>
<dbReference type="InterPro" id="IPR047177">
    <property type="entry name" value="Pept_M20A"/>
</dbReference>
<evidence type="ECO:0000256" key="5">
    <source>
        <dbReference type="ARBA" id="ARBA00022833"/>
    </source>
</evidence>
<protein>
    <submittedName>
        <fullName evidence="7">M20 family peptidase</fullName>
    </submittedName>
</protein>
<reference evidence="7" key="1">
    <citation type="submission" date="2020-08" db="EMBL/GenBank/DDBJ databases">
        <title>Novel species isolated from subtropical streams in China.</title>
        <authorList>
            <person name="Lu H."/>
        </authorList>
    </citation>
    <scope>NUCLEOTIDE SEQUENCE</scope>
    <source>
        <strain evidence="7">LX22W</strain>
    </source>
</reference>
<dbReference type="InterPro" id="IPR002933">
    <property type="entry name" value="Peptidase_M20"/>
</dbReference>
<keyword evidence="4" id="KW-0378">Hydrolase</keyword>
<dbReference type="InterPro" id="IPR011650">
    <property type="entry name" value="Peptidase_M20_dimer"/>
</dbReference>
<evidence type="ECO:0000313" key="8">
    <source>
        <dbReference type="Proteomes" id="UP000627446"/>
    </source>
</evidence>
<keyword evidence="3" id="KW-0479">Metal-binding</keyword>
<evidence type="ECO:0000259" key="6">
    <source>
        <dbReference type="Pfam" id="PF07687"/>
    </source>
</evidence>
<feature type="domain" description="Peptidase M20 dimerisation" evidence="6">
    <location>
        <begin position="241"/>
        <end position="390"/>
    </location>
</feature>
<evidence type="ECO:0000256" key="3">
    <source>
        <dbReference type="ARBA" id="ARBA00022723"/>
    </source>
</evidence>
<dbReference type="PROSITE" id="PS00758">
    <property type="entry name" value="ARGE_DAPE_CPG2_1"/>
    <property type="match status" value="1"/>
</dbReference>
<dbReference type="GO" id="GO:0006508">
    <property type="term" value="P:proteolysis"/>
    <property type="evidence" value="ECO:0007669"/>
    <property type="project" value="UniProtKB-KW"/>
</dbReference>
<dbReference type="EMBL" id="JACOFZ010000005">
    <property type="protein sequence ID" value="MBC3882333.1"/>
    <property type="molecule type" value="Genomic_DNA"/>
</dbReference>
<organism evidence="7 8">
    <name type="scientific">Undibacterium nitidum</name>
    <dbReference type="NCBI Taxonomy" id="2762298"/>
    <lineage>
        <taxon>Bacteria</taxon>
        <taxon>Pseudomonadati</taxon>
        <taxon>Pseudomonadota</taxon>
        <taxon>Betaproteobacteria</taxon>
        <taxon>Burkholderiales</taxon>
        <taxon>Oxalobacteraceae</taxon>
        <taxon>Undibacterium</taxon>
    </lineage>
</organism>
<dbReference type="NCBIfam" id="NF006113">
    <property type="entry name" value="PRK08262.1-4"/>
    <property type="match status" value="1"/>
</dbReference>
<evidence type="ECO:0000256" key="1">
    <source>
        <dbReference type="ARBA" id="ARBA00006247"/>
    </source>
</evidence>
<dbReference type="SUPFAM" id="SSF53187">
    <property type="entry name" value="Zn-dependent exopeptidases"/>
    <property type="match status" value="1"/>
</dbReference>
<keyword evidence="8" id="KW-1185">Reference proteome</keyword>
<dbReference type="Gene3D" id="3.30.70.360">
    <property type="match status" value="1"/>
</dbReference>
<proteinExistence type="inferred from homology"/>
<dbReference type="SUPFAM" id="SSF55031">
    <property type="entry name" value="Bacterial exopeptidase dimerisation domain"/>
    <property type="match status" value="1"/>
</dbReference>
<dbReference type="PANTHER" id="PTHR45962:SF1">
    <property type="entry name" value="N-FATTY-ACYL-AMINO ACID SYNTHASE_HYDROLASE PM20D1"/>
    <property type="match status" value="1"/>
</dbReference>
<keyword evidence="5" id="KW-0862">Zinc</keyword>
<comment type="caution">
    <text evidence="7">The sequence shown here is derived from an EMBL/GenBank/DDBJ whole genome shotgun (WGS) entry which is preliminary data.</text>
</comment>
<name>A0A923KPY5_9BURK</name>
<dbReference type="InterPro" id="IPR001261">
    <property type="entry name" value="ArgE/DapE_CS"/>
</dbReference>
<dbReference type="GO" id="GO:0046872">
    <property type="term" value="F:metal ion binding"/>
    <property type="evidence" value="ECO:0007669"/>
    <property type="project" value="UniProtKB-KW"/>
</dbReference>
<sequence>MLTLLTRTFKVLALSFAILLLVLGFNTLHQKSKQIQVKAIPPFDIQQQQVLDNLSAAVRLKTIASADDAQQNADQFKLLHRLLEQRFPLSHRQLQRETVGELSLLYTWPGSDPTAQGILLMAHQDVVPIAPGTESQWKVPPFSGALQEGFIWGRGAWDDKGNLMAQMEALELLVKSGFQPQRTLYFAFGADEEVLGTRGAAAIAALLKHRGVKLHLVLDEGLLITHDMLPGLDQAAALIGVAEKGYLSVQIQVKAEPGHSSMPPAAGQSAIAKLSQVLSYLDQHQRPSQIQGVAKELFETVSPEMHGLNRLALSNLWLFGGIVQNDLEKSDATRALLHTTTAITMSHAGNKENVLPGIAEATINFRLLPGDSVDQVVKDIRQQISQVLNEKEYTVSVMPKAVNASKVSSTSSSQYQLLNRTIRETFPNTIVAPGLMLGATDSIKFEGLSEHIFKFSPVHANNQDLSRFHGSNERMGIENYLDMIRFYHRFITITTAVNPQLN</sequence>
<evidence type="ECO:0000313" key="7">
    <source>
        <dbReference type="EMBL" id="MBC3882333.1"/>
    </source>
</evidence>
<dbReference type="Proteomes" id="UP000627446">
    <property type="component" value="Unassembled WGS sequence"/>
</dbReference>
<evidence type="ECO:0000256" key="2">
    <source>
        <dbReference type="ARBA" id="ARBA00022670"/>
    </source>
</evidence>
<dbReference type="Pfam" id="PF07687">
    <property type="entry name" value="M20_dimer"/>
    <property type="match status" value="1"/>
</dbReference>
<dbReference type="InterPro" id="IPR036264">
    <property type="entry name" value="Bact_exopeptidase_dim_dom"/>
</dbReference>